<sequence length="116" mass="13408">MGIDAFCFLTTGVHTQVLLEQPGAEVRKPEPSVKFCCNISEFTYTSYSMHLVRQSPKHGLEWINRMHPEYNETIYIQNFQSSLTLTVDMSSITAFMELSRLRADHSAVYYCVRYTV</sequence>
<proteinExistence type="predicted"/>
<keyword evidence="3" id="KW-1280">Immunoglobulin</keyword>
<dbReference type="InterPro" id="IPR013106">
    <property type="entry name" value="Ig_V-set"/>
</dbReference>
<feature type="domain" description="Immunoglobulin V-set" evidence="4">
    <location>
        <begin position="32"/>
        <end position="113"/>
    </location>
</feature>
<reference evidence="5" key="1">
    <citation type="submission" date="2023-09" db="UniProtKB">
        <authorList>
            <consortium name="Ensembl"/>
        </authorList>
    </citation>
    <scope>IDENTIFICATION</scope>
</reference>
<dbReference type="InterPro" id="IPR036179">
    <property type="entry name" value="Ig-like_dom_sf"/>
</dbReference>
<dbReference type="Ensembl" id="ENSCCNT00000003746.1">
    <property type="protein sequence ID" value="ENSCCNP00000002832.1"/>
    <property type="gene ID" value="ENSCCNG00000003086.1"/>
</dbReference>
<dbReference type="GO" id="GO:0005576">
    <property type="term" value="C:extracellular region"/>
    <property type="evidence" value="ECO:0007669"/>
    <property type="project" value="UniProtKB-ARBA"/>
</dbReference>
<organism evidence="5">
    <name type="scientific">Castor canadensis</name>
    <name type="common">American beaver</name>
    <dbReference type="NCBI Taxonomy" id="51338"/>
    <lineage>
        <taxon>Eukaryota</taxon>
        <taxon>Metazoa</taxon>
        <taxon>Chordata</taxon>
        <taxon>Craniata</taxon>
        <taxon>Vertebrata</taxon>
        <taxon>Euteleostomi</taxon>
        <taxon>Mammalia</taxon>
        <taxon>Eutheria</taxon>
        <taxon>Euarchontoglires</taxon>
        <taxon>Glires</taxon>
        <taxon>Rodentia</taxon>
        <taxon>Castorimorpha</taxon>
        <taxon>Castoridae</taxon>
        <taxon>Castor</taxon>
    </lineage>
</organism>
<dbReference type="Gene3D" id="2.60.40.10">
    <property type="entry name" value="Immunoglobulins"/>
    <property type="match status" value="1"/>
</dbReference>
<accession>A0A8C0W283</accession>
<dbReference type="SMART" id="SM00406">
    <property type="entry name" value="IGv"/>
    <property type="match status" value="1"/>
</dbReference>
<dbReference type="SUPFAM" id="SSF48726">
    <property type="entry name" value="Immunoglobulin"/>
    <property type="match status" value="1"/>
</dbReference>
<protein>
    <recommendedName>
        <fullName evidence="4">Immunoglobulin V-set domain-containing protein</fullName>
    </recommendedName>
</protein>
<evidence type="ECO:0000256" key="2">
    <source>
        <dbReference type="ARBA" id="ARBA00023130"/>
    </source>
</evidence>
<dbReference type="InterPro" id="IPR013783">
    <property type="entry name" value="Ig-like_fold"/>
</dbReference>
<dbReference type="GO" id="GO:0002250">
    <property type="term" value="P:adaptive immune response"/>
    <property type="evidence" value="ECO:0007669"/>
    <property type="project" value="UniProtKB-KW"/>
</dbReference>
<keyword evidence="2" id="KW-1064">Adaptive immunity</keyword>
<dbReference type="PANTHER" id="PTHR23266">
    <property type="entry name" value="IMMUNOGLOBULIN HEAVY CHAIN"/>
    <property type="match status" value="1"/>
</dbReference>
<keyword evidence="1" id="KW-0391">Immunity</keyword>
<evidence type="ECO:0000256" key="1">
    <source>
        <dbReference type="ARBA" id="ARBA00022859"/>
    </source>
</evidence>
<evidence type="ECO:0000259" key="4">
    <source>
        <dbReference type="SMART" id="SM00406"/>
    </source>
</evidence>
<dbReference type="InterPro" id="IPR050199">
    <property type="entry name" value="IgHV"/>
</dbReference>
<name>A0A8C0W283_CASCN</name>
<dbReference type="AlphaFoldDB" id="A0A8C0W283"/>
<evidence type="ECO:0000256" key="3">
    <source>
        <dbReference type="ARBA" id="ARBA00043265"/>
    </source>
</evidence>
<dbReference type="GO" id="GO:0019814">
    <property type="term" value="C:immunoglobulin complex"/>
    <property type="evidence" value="ECO:0007669"/>
    <property type="project" value="UniProtKB-KW"/>
</dbReference>
<evidence type="ECO:0000313" key="5">
    <source>
        <dbReference type="Ensembl" id="ENSCCNP00000002832.1"/>
    </source>
</evidence>